<dbReference type="EMBL" id="ABEU02000013">
    <property type="status" value="NOT_ANNOTATED_CDS"/>
    <property type="molecule type" value="Genomic_DNA"/>
</dbReference>
<dbReference type="GO" id="GO:0070573">
    <property type="term" value="F:metallodipeptidase activity"/>
    <property type="evidence" value="ECO:0000318"/>
    <property type="project" value="GO_Central"/>
</dbReference>
<evidence type="ECO:0000256" key="20">
    <source>
        <dbReference type="ARBA" id="ARBA00033328"/>
    </source>
</evidence>
<dbReference type="AlphaFoldDB" id="A0A7I4F2F3"/>
<dbReference type="GO" id="GO:0006508">
    <property type="term" value="P:proteolysis"/>
    <property type="evidence" value="ECO:0000318"/>
    <property type="project" value="GO_Central"/>
</dbReference>
<keyword evidence="8" id="KW-0645">Protease</keyword>
<organism evidence="22 23">
    <name type="scientific">Physcomitrium patens</name>
    <name type="common">Spreading-leaved earth moss</name>
    <name type="synonym">Physcomitrella patens</name>
    <dbReference type="NCBI Taxonomy" id="3218"/>
    <lineage>
        <taxon>Eukaryota</taxon>
        <taxon>Viridiplantae</taxon>
        <taxon>Streptophyta</taxon>
        <taxon>Embryophyta</taxon>
        <taxon>Bryophyta</taxon>
        <taxon>Bryophytina</taxon>
        <taxon>Bryopsida</taxon>
        <taxon>Funariidae</taxon>
        <taxon>Funariales</taxon>
        <taxon>Funariaceae</taxon>
        <taxon>Physcomitrium</taxon>
    </lineage>
</organism>
<keyword evidence="23" id="KW-1185">Reference proteome</keyword>
<evidence type="ECO:0000256" key="15">
    <source>
        <dbReference type="ARBA" id="ARBA00023049"/>
    </source>
</evidence>
<evidence type="ECO:0000256" key="13">
    <source>
        <dbReference type="ARBA" id="ARBA00022833"/>
    </source>
</evidence>
<evidence type="ECO:0000256" key="16">
    <source>
        <dbReference type="ARBA" id="ARBA00023145"/>
    </source>
</evidence>
<dbReference type="Pfam" id="PF04389">
    <property type="entry name" value="Peptidase_M28"/>
    <property type="match status" value="1"/>
</dbReference>
<dbReference type="GO" id="GO:0043171">
    <property type="term" value="P:peptide catabolic process"/>
    <property type="evidence" value="ECO:0000318"/>
    <property type="project" value="GO_Central"/>
</dbReference>
<dbReference type="PANTHER" id="PTHR12053">
    <property type="entry name" value="PROTEASE FAMILY M28 PLASMA GLUTAMATE CARBOXYPEPTIDASE-RELATED"/>
    <property type="match status" value="1"/>
</dbReference>
<dbReference type="GO" id="GO:0004180">
    <property type="term" value="F:carboxypeptidase activity"/>
    <property type="evidence" value="ECO:0007669"/>
    <property type="project" value="UniProtKB-KW"/>
</dbReference>
<dbReference type="Gene3D" id="3.40.630.10">
    <property type="entry name" value="Zn peptidases"/>
    <property type="match status" value="1"/>
</dbReference>
<dbReference type="FunFam" id="3.40.630.10:FF:000176">
    <property type="entry name" value="Transferrin receptor, putative"/>
    <property type="match status" value="1"/>
</dbReference>
<evidence type="ECO:0000313" key="23">
    <source>
        <dbReference type="Proteomes" id="UP000006727"/>
    </source>
</evidence>
<evidence type="ECO:0000256" key="14">
    <source>
        <dbReference type="ARBA" id="ARBA00023034"/>
    </source>
</evidence>
<gene>
    <name evidence="22" type="primary">LOC112290191</name>
</gene>
<dbReference type="SUPFAM" id="SSF53187">
    <property type="entry name" value="Zn-dependent exopeptidases"/>
    <property type="match status" value="1"/>
</dbReference>
<dbReference type="GO" id="GO:0046872">
    <property type="term" value="F:metal ion binding"/>
    <property type="evidence" value="ECO:0007669"/>
    <property type="project" value="UniProtKB-KW"/>
</dbReference>
<evidence type="ECO:0000256" key="6">
    <source>
        <dbReference type="ARBA" id="ARBA00022525"/>
    </source>
</evidence>
<reference evidence="22 23" key="1">
    <citation type="journal article" date="2008" name="Science">
        <title>The Physcomitrella genome reveals evolutionary insights into the conquest of land by plants.</title>
        <authorList>
            <person name="Rensing S."/>
            <person name="Lang D."/>
            <person name="Zimmer A."/>
            <person name="Terry A."/>
            <person name="Salamov A."/>
            <person name="Shapiro H."/>
            <person name="Nishiyama T."/>
            <person name="Perroud P.-F."/>
            <person name="Lindquist E."/>
            <person name="Kamisugi Y."/>
            <person name="Tanahashi T."/>
            <person name="Sakakibara K."/>
            <person name="Fujita T."/>
            <person name="Oishi K."/>
            <person name="Shin-I T."/>
            <person name="Kuroki Y."/>
            <person name="Toyoda A."/>
            <person name="Suzuki Y."/>
            <person name="Hashimoto A."/>
            <person name="Yamaguchi K."/>
            <person name="Sugano A."/>
            <person name="Kohara Y."/>
            <person name="Fujiyama A."/>
            <person name="Anterola A."/>
            <person name="Aoki S."/>
            <person name="Ashton N."/>
            <person name="Barbazuk W.B."/>
            <person name="Barker E."/>
            <person name="Bennetzen J."/>
            <person name="Bezanilla M."/>
            <person name="Blankenship R."/>
            <person name="Cho S.H."/>
            <person name="Dutcher S."/>
            <person name="Estelle M."/>
            <person name="Fawcett J.A."/>
            <person name="Gundlach H."/>
            <person name="Hanada K."/>
            <person name="Heyl A."/>
            <person name="Hicks K.A."/>
            <person name="Hugh J."/>
            <person name="Lohr M."/>
            <person name="Mayer K."/>
            <person name="Melkozernov A."/>
            <person name="Murata T."/>
            <person name="Nelson D."/>
            <person name="Pils B."/>
            <person name="Prigge M."/>
            <person name="Reiss B."/>
            <person name="Renner T."/>
            <person name="Rombauts S."/>
            <person name="Rushton P."/>
            <person name="Sanderfoot A."/>
            <person name="Schween G."/>
            <person name="Shiu S.-H."/>
            <person name="Stueber K."/>
            <person name="Theodoulou F.L."/>
            <person name="Tu H."/>
            <person name="Van de Peer Y."/>
            <person name="Verrier P.J."/>
            <person name="Waters E."/>
            <person name="Wood A."/>
            <person name="Yang L."/>
            <person name="Cove D."/>
            <person name="Cuming A."/>
            <person name="Hasebe M."/>
            <person name="Lucas S."/>
            <person name="Mishler D.B."/>
            <person name="Reski R."/>
            <person name="Grigoriev I."/>
            <person name="Quatrano R.S."/>
            <person name="Boore J.L."/>
        </authorList>
    </citation>
    <scope>NUCLEOTIDE SEQUENCE [LARGE SCALE GENOMIC DNA]</scope>
    <source>
        <strain evidence="22 23">cv. Gransden 2004</strain>
    </source>
</reference>
<evidence type="ECO:0000256" key="18">
    <source>
        <dbReference type="ARBA" id="ARBA00023228"/>
    </source>
</evidence>
<keyword evidence="10" id="KW-0732">Signal</keyword>
<keyword evidence="18" id="KW-0458">Lysosome</keyword>
<dbReference type="Gramene" id="Pp3c13_11610V3.6">
    <property type="protein sequence ID" value="Pp3c13_11610V3.6"/>
    <property type="gene ID" value="Pp3c13_11610"/>
</dbReference>
<keyword evidence="14" id="KW-0333">Golgi apparatus</keyword>
<name>A0A7I4F2F3_PHYPA</name>
<dbReference type="FunFam" id="3.50.30.30:FF:000009">
    <property type="entry name" value="Carboxypeptidase Q"/>
    <property type="match status" value="1"/>
</dbReference>
<dbReference type="InterPro" id="IPR007484">
    <property type="entry name" value="Peptidase_M28"/>
</dbReference>
<evidence type="ECO:0000256" key="19">
    <source>
        <dbReference type="ARBA" id="ARBA00025833"/>
    </source>
</evidence>
<evidence type="ECO:0000256" key="10">
    <source>
        <dbReference type="ARBA" id="ARBA00022729"/>
    </source>
</evidence>
<evidence type="ECO:0000256" key="17">
    <source>
        <dbReference type="ARBA" id="ARBA00023180"/>
    </source>
</evidence>
<dbReference type="GO" id="GO:0005615">
    <property type="term" value="C:extracellular space"/>
    <property type="evidence" value="ECO:0000318"/>
    <property type="project" value="GO_Central"/>
</dbReference>
<protein>
    <recommendedName>
        <fullName evidence="5">Carboxypeptidase Q</fullName>
    </recommendedName>
    <alternativeName>
        <fullName evidence="20">Plasma glutamate carboxypeptidase</fullName>
    </alternativeName>
</protein>
<dbReference type="GO" id="GO:0005764">
    <property type="term" value="C:lysosome"/>
    <property type="evidence" value="ECO:0007669"/>
    <property type="project" value="UniProtKB-SubCell"/>
</dbReference>
<keyword evidence="9" id="KW-0479">Metal-binding</keyword>
<evidence type="ECO:0000256" key="11">
    <source>
        <dbReference type="ARBA" id="ARBA00022801"/>
    </source>
</evidence>
<reference evidence="22 23" key="2">
    <citation type="journal article" date="2018" name="Plant J.">
        <title>The Physcomitrella patens chromosome-scale assembly reveals moss genome structure and evolution.</title>
        <authorList>
            <person name="Lang D."/>
            <person name="Ullrich K.K."/>
            <person name="Murat F."/>
            <person name="Fuchs J."/>
            <person name="Jenkins J."/>
            <person name="Haas F.B."/>
            <person name="Piednoel M."/>
            <person name="Gundlach H."/>
            <person name="Van Bel M."/>
            <person name="Meyberg R."/>
            <person name="Vives C."/>
            <person name="Morata J."/>
            <person name="Symeonidi A."/>
            <person name="Hiss M."/>
            <person name="Muchero W."/>
            <person name="Kamisugi Y."/>
            <person name="Saleh O."/>
            <person name="Blanc G."/>
            <person name="Decker E.L."/>
            <person name="van Gessel N."/>
            <person name="Grimwood J."/>
            <person name="Hayes R.D."/>
            <person name="Graham S.W."/>
            <person name="Gunter L.E."/>
            <person name="McDaniel S.F."/>
            <person name="Hoernstein S.N.W."/>
            <person name="Larsson A."/>
            <person name="Li F.W."/>
            <person name="Perroud P.F."/>
            <person name="Phillips J."/>
            <person name="Ranjan P."/>
            <person name="Rokshar D.S."/>
            <person name="Rothfels C.J."/>
            <person name="Schneider L."/>
            <person name="Shu S."/>
            <person name="Stevenson D.W."/>
            <person name="Thummler F."/>
            <person name="Tillich M."/>
            <person name="Villarreal Aguilar J.C."/>
            <person name="Widiez T."/>
            <person name="Wong G.K."/>
            <person name="Wymore A."/>
            <person name="Zhang Y."/>
            <person name="Zimmer A.D."/>
            <person name="Quatrano R.S."/>
            <person name="Mayer K.F.X."/>
            <person name="Goodstein D."/>
            <person name="Casacuberta J.M."/>
            <person name="Vandepoele K."/>
            <person name="Reski R."/>
            <person name="Cuming A.C."/>
            <person name="Tuskan G.A."/>
            <person name="Maumus F."/>
            <person name="Salse J."/>
            <person name="Schmutz J."/>
            <person name="Rensing S.A."/>
        </authorList>
    </citation>
    <scope>NUCLEOTIDE SEQUENCE [LARGE SCALE GENOMIC DNA]</scope>
    <source>
        <strain evidence="22 23">cv. Gransden 2004</strain>
    </source>
</reference>
<dbReference type="GO" id="GO:0005783">
    <property type="term" value="C:endoplasmic reticulum"/>
    <property type="evidence" value="ECO:0007669"/>
    <property type="project" value="UniProtKB-SubCell"/>
</dbReference>
<dbReference type="CDD" id="cd03883">
    <property type="entry name" value="M28_Pgcp_like"/>
    <property type="match status" value="1"/>
</dbReference>
<keyword evidence="11" id="KW-0378">Hydrolase</keyword>
<dbReference type="Proteomes" id="UP000006727">
    <property type="component" value="Chromosome 13"/>
</dbReference>
<evidence type="ECO:0000256" key="9">
    <source>
        <dbReference type="ARBA" id="ARBA00022723"/>
    </source>
</evidence>
<dbReference type="GO" id="GO:0005794">
    <property type="term" value="C:Golgi apparatus"/>
    <property type="evidence" value="ECO:0007669"/>
    <property type="project" value="UniProtKB-SubCell"/>
</dbReference>
<comment type="subunit">
    <text evidence="19">Homodimer. The monomeric form is inactive while the homodimer is active.</text>
</comment>
<keyword evidence="7" id="KW-0121">Carboxypeptidase</keyword>
<evidence type="ECO:0000313" key="22">
    <source>
        <dbReference type="EnsemblPlants" id="Pp3c13_11610V3.6"/>
    </source>
</evidence>
<accession>A0A7I4F2F3</accession>
<feature type="domain" description="Peptidase M28" evidence="21">
    <location>
        <begin position="284"/>
        <end position="499"/>
    </location>
</feature>
<evidence type="ECO:0000256" key="7">
    <source>
        <dbReference type="ARBA" id="ARBA00022645"/>
    </source>
</evidence>
<comment type="subcellular location">
    <subcellularLocation>
        <location evidence="1">Endoplasmic reticulum</location>
    </subcellularLocation>
    <subcellularLocation>
        <location evidence="3">Golgi apparatus</location>
    </subcellularLocation>
    <subcellularLocation>
        <location evidence="2">Lysosome</location>
    </subcellularLocation>
    <subcellularLocation>
        <location evidence="4">Secreted</location>
    </subcellularLocation>
</comment>
<evidence type="ECO:0000259" key="21">
    <source>
        <dbReference type="Pfam" id="PF04389"/>
    </source>
</evidence>
<evidence type="ECO:0000256" key="12">
    <source>
        <dbReference type="ARBA" id="ARBA00022824"/>
    </source>
</evidence>
<evidence type="ECO:0000256" key="3">
    <source>
        <dbReference type="ARBA" id="ARBA00004555"/>
    </source>
</evidence>
<keyword evidence="15" id="KW-0482">Metalloprotease</keyword>
<dbReference type="Gene3D" id="3.50.30.30">
    <property type="match status" value="1"/>
</dbReference>
<keyword evidence="16" id="KW-0865">Zymogen</keyword>
<dbReference type="EnsemblPlants" id="Pp3c13_11610V3.6">
    <property type="protein sequence ID" value="Pp3c13_11610V3.6"/>
    <property type="gene ID" value="Pp3c13_11610"/>
</dbReference>
<keyword evidence="13" id="KW-0862">Zinc</keyword>
<evidence type="ECO:0000256" key="8">
    <source>
        <dbReference type="ARBA" id="ARBA00022670"/>
    </source>
</evidence>
<dbReference type="InParanoid" id="A0A7I4F2F3"/>
<evidence type="ECO:0000256" key="1">
    <source>
        <dbReference type="ARBA" id="ARBA00004240"/>
    </source>
</evidence>
<evidence type="ECO:0000256" key="2">
    <source>
        <dbReference type="ARBA" id="ARBA00004371"/>
    </source>
</evidence>
<evidence type="ECO:0000256" key="5">
    <source>
        <dbReference type="ARBA" id="ARBA00014116"/>
    </source>
</evidence>
<sequence>MDGSRLQQHSLTLPPAHSTHVEIVENMKMVVSLLLVLFLHHGVPISSFSLQMAPFEDFQLLAPDAKEDADRIIRSAMNTTIVYDRLAYMTDTIGPRFSGTPALEQAIDWIVARAQEDGIIVKTENVMVPRWVRGREFANLIAPRRKSLRMLGLGGSVGTGGTTLRAEAIVVSSFVELDRQKENIRGKIVVYNQEFVSYSETVVYRGYGASRAEAYGAVAALVRSITPFGIQTPHTGSMHSSNIPAASITIEDAMMFARMQARGQTLQIELYMEAHALLDAQSRNIILEIPGCTYSDEYVIVGGHTDSWDIADGAMDDGGGAFVSWEAVRLIHALGLRPLRTIRAVLWTNEENGARGAESYADNHASELIRHSIALESDVGTFSPNGISFAGSSDARRILELIGGSLLSEIGSGNVSGVSVGEDVSFLNANGVPSGSLNVEDVRCGSDDNNPCLPYSHAPYPAFDEDNFLKSGYFWYHHTAADTIDKLSSRQLQHCAATLGVWVYAIANLPFLLPR</sequence>
<keyword evidence="17" id="KW-0325">Glycoprotein</keyword>
<evidence type="ECO:0000256" key="4">
    <source>
        <dbReference type="ARBA" id="ARBA00004613"/>
    </source>
</evidence>
<keyword evidence="12" id="KW-0256">Endoplasmic reticulum</keyword>
<proteinExistence type="predicted"/>
<keyword evidence="6" id="KW-0964">Secreted</keyword>
<reference evidence="22" key="3">
    <citation type="submission" date="2020-12" db="UniProtKB">
        <authorList>
            <consortium name="EnsemblPlants"/>
        </authorList>
    </citation>
    <scope>IDENTIFICATION</scope>
</reference>
<dbReference type="InterPro" id="IPR039866">
    <property type="entry name" value="CPQ"/>
</dbReference>
<dbReference type="PANTHER" id="PTHR12053:SF3">
    <property type="entry name" value="CARBOXYPEPTIDASE Q"/>
    <property type="match status" value="1"/>
</dbReference>